<organism evidence="1 2">
    <name type="scientific">Alkalihalobacterium chitinilyticum</name>
    <dbReference type="NCBI Taxonomy" id="2980103"/>
    <lineage>
        <taxon>Bacteria</taxon>
        <taxon>Bacillati</taxon>
        <taxon>Bacillota</taxon>
        <taxon>Bacilli</taxon>
        <taxon>Bacillales</taxon>
        <taxon>Bacillaceae</taxon>
        <taxon>Alkalihalobacterium</taxon>
    </lineage>
</organism>
<gene>
    <name evidence="1" type="ORF">N7Z68_23325</name>
</gene>
<keyword evidence="2" id="KW-1185">Reference proteome</keyword>
<accession>A0ABT5VLR9</accession>
<reference evidence="1" key="1">
    <citation type="submission" date="2024-05" db="EMBL/GenBank/DDBJ databases">
        <title>Alkalihalobacillus sp. strain MEB203 novel alkaliphilic bacterium from Lonar Lake, India.</title>
        <authorList>
            <person name="Joshi A."/>
            <person name="Thite S."/>
            <person name="Mengade P."/>
        </authorList>
    </citation>
    <scope>NUCLEOTIDE SEQUENCE</scope>
    <source>
        <strain evidence="1">MEB 203</strain>
    </source>
</reference>
<dbReference type="InterPro" id="IPR020140">
    <property type="entry name" value="Uncharacterised_YusG"/>
</dbReference>
<dbReference type="RefSeq" id="WP_275120826.1">
    <property type="nucleotide sequence ID" value="NZ_JAOTPO010000029.1"/>
</dbReference>
<comment type="caution">
    <text evidence="1">The sequence shown here is derived from an EMBL/GenBank/DDBJ whole genome shotgun (WGS) entry which is preliminary data.</text>
</comment>
<proteinExistence type="predicted"/>
<name>A0ABT5VLR9_9BACI</name>
<dbReference type="EMBL" id="JAOTPO010000029">
    <property type="protein sequence ID" value="MDE5416237.1"/>
    <property type="molecule type" value="Genomic_DNA"/>
</dbReference>
<sequence length="81" mass="9480">MIEKQMKKVDVTSKVDGKLENGAMNLYMDEARIGKIIMTNQGNQYEMAEGFEFDSNKVYRYENSHPEKQEKYVDDCDLGWC</sequence>
<evidence type="ECO:0000313" key="1">
    <source>
        <dbReference type="EMBL" id="MDE5416237.1"/>
    </source>
</evidence>
<protein>
    <submittedName>
        <fullName evidence="1">YusG family protein</fullName>
    </submittedName>
</protein>
<dbReference type="Pfam" id="PF10830">
    <property type="entry name" value="DUF2553"/>
    <property type="match status" value="1"/>
</dbReference>
<dbReference type="Proteomes" id="UP001148125">
    <property type="component" value="Unassembled WGS sequence"/>
</dbReference>
<evidence type="ECO:0000313" key="2">
    <source>
        <dbReference type="Proteomes" id="UP001148125"/>
    </source>
</evidence>